<protein>
    <recommendedName>
        <fullName evidence="4">Secreted protein</fullName>
    </recommendedName>
</protein>
<evidence type="ECO:0008006" key="4">
    <source>
        <dbReference type="Google" id="ProtNLM"/>
    </source>
</evidence>
<dbReference type="Gramene" id="PUZ47954">
    <property type="protein sequence ID" value="PUZ47954"/>
    <property type="gene ID" value="GQ55_7G207300"/>
</dbReference>
<reference evidence="2 3" key="1">
    <citation type="submission" date="2018-04" db="EMBL/GenBank/DDBJ databases">
        <title>WGS assembly of Panicum hallii var. hallii HAL2.</title>
        <authorList>
            <person name="Lovell J."/>
            <person name="Jenkins J."/>
            <person name="Lowry D."/>
            <person name="Mamidi S."/>
            <person name="Sreedasyam A."/>
            <person name="Weng X."/>
            <person name="Barry K."/>
            <person name="Bonette J."/>
            <person name="Campitelli B."/>
            <person name="Daum C."/>
            <person name="Gordon S."/>
            <person name="Gould B."/>
            <person name="Lipzen A."/>
            <person name="MacQueen A."/>
            <person name="Palacio-Mejia J."/>
            <person name="Plott C."/>
            <person name="Shakirov E."/>
            <person name="Shu S."/>
            <person name="Yoshinaga Y."/>
            <person name="Zane M."/>
            <person name="Rokhsar D."/>
            <person name="Grimwood J."/>
            <person name="Schmutz J."/>
            <person name="Juenger T."/>
        </authorList>
    </citation>
    <scope>NUCLEOTIDE SEQUENCE [LARGE SCALE GENOMIC DNA]</scope>
    <source>
        <strain evidence="3">cv. HAL2</strain>
    </source>
</reference>
<keyword evidence="3" id="KW-1185">Reference proteome</keyword>
<proteinExistence type="predicted"/>
<evidence type="ECO:0000313" key="3">
    <source>
        <dbReference type="Proteomes" id="UP000244336"/>
    </source>
</evidence>
<evidence type="ECO:0000313" key="2">
    <source>
        <dbReference type="EMBL" id="PUZ47954.1"/>
    </source>
</evidence>
<dbReference type="AlphaFoldDB" id="A0A2T7CXA8"/>
<feature type="signal peptide" evidence="1">
    <location>
        <begin position="1"/>
        <end position="19"/>
    </location>
</feature>
<accession>A0A2T7CXA8</accession>
<organism evidence="2 3">
    <name type="scientific">Panicum hallii var. hallii</name>
    <dbReference type="NCBI Taxonomy" id="1504633"/>
    <lineage>
        <taxon>Eukaryota</taxon>
        <taxon>Viridiplantae</taxon>
        <taxon>Streptophyta</taxon>
        <taxon>Embryophyta</taxon>
        <taxon>Tracheophyta</taxon>
        <taxon>Spermatophyta</taxon>
        <taxon>Magnoliopsida</taxon>
        <taxon>Liliopsida</taxon>
        <taxon>Poales</taxon>
        <taxon>Poaceae</taxon>
        <taxon>PACMAD clade</taxon>
        <taxon>Panicoideae</taxon>
        <taxon>Panicodae</taxon>
        <taxon>Paniceae</taxon>
        <taxon>Panicinae</taxon>
        <taxon>Panicum</taxon>
        <taxon>Panicum sect. Panicum</taxon>
    </lineage>
</organism>
<dbReference type="Proteomes" id="UP000244336">
    <property type="component" value="Chromosome 7"/>
</dbReference>
<dbReference type="EMBL" id="CM009755">
    <property type="protein sequence ID" value="PUZ47954.1"/>
    <property type="molecule type" value="Genomic_DNA"/>
</dbReference>
<evidence type="ECO:0000256" key="1">
    <source>
        <dbReference type="SAM" id="SignalP"/>
    </source>
</evidence>
<feature type="chain" id="PRO_5015437822" description="Secreted protein" evidence="1">
    <location>
        <begin position="20"/>
        <end position="113"/>
    </location>
</feature>
<sequence length="113" mass="12766">MHSMLRVAVWLWPMYMVSSSRHGSCEGCGRKAAATGFCSYSVARHATSTASVGRHQREVCLTHLQVLLLLHQRMRVNVLAQLQSLRALYKSIHSSAEKKEAEFVYKIHLHCSV</sequence>
<gene>
    <name evidence="2" type="ORF">GQ55_7G207300</name>
</gene>
<name>A0A2T7CXA8_9POAL</name>
<keyword evidence="1" id="KW-0732">Signal</keyword>